<evidence type="ECO:0000256" key="9">
    <source>
        <dbReference type="RuleBase" id="RU364016"/>
    </source>
</evidence>
<dbReference type="GO" id="GO:0033842">
    <property type="term" value="F:N-acetyl-beta-glucosaminyl-derivative 4-beta-N-acetylgalactosaminyltransferase activity"/>
    <property type="evidence" value="ECO:0007669"/>
    <property type="project" value="UniProtKB-EC"/>
</dbReference>
<dbReference type="GO" id="GO:0032580">
    <property type="term" value="C:Golgi cisterna membrane"/>
    <property type="evidence" value="ECO:0007669"/>
    <property type="project" value="UniProtKB-SubCell"/>
</dbReference>
<dbReference type="SUPFAM" id="SSF53448">
    <property type="entry name" value="Nucleotide-diphospho-sugar transferases"/>
    <property type="match status" value="1"/>
</dbReference>
<keyword evidence="4" id="KW-0812">Transmembrane</keyword>
<dbReference type="InterPro" id="IPR008428">
    <property type="entry name" value="Chond_GalNAc"/>
</dbReference>
<evidence type="ECO:0000256" key="1">
    <source>
        <dbReference type="ARBA" id="ARBA00004447"/>
    </source>
</evidence>
<name>A0A1W7RJI9_AGKCO</name>
<keyword evidence="5 9" id="KW-0735">Signal-anchor</keyword>
<dbReference type="CDD" id="cd00761">
    <property type="entry name" value="Glyco_tranf_GTA_type"/>
    <property type="match status" value="1"/>
</dbReference>
<evidence type="ECO:0000256" key="7">
    <source>
        <dbReference type="ARBA" id="ARBA00023034"/>
    </source>
</evidence>
<keyword evidence="7 9" id="KW-0333">Golgi apparatus</keyword>
<comment type="subcellular location">
    <subcellularLocation>
        <location evidence="1 9">Golgi apparatus</location>
        <location evidence="1 9">Golgi stack membrane</location>
        <topology evidence="1 9">Single-pass type II membrane protein</topology>
    </subcellularLocation>
</comment>
<dbReference type="Pfam" id="PF07691">
    <property type="entry name" value="PA14"/>
    <property type="match status" value="1"/>
</dbReference>
<feature type="region of interest" description="Disordered" evidence="11">
    <location>
        <begin position="86"/>
        <end position="105"/>
    </location>
</feature>
<dbReference type="InterPro" id="IPR051227">
    <property type="entry name" value="CS_glycosyltransferase"/>
</dbReference>
<evidence type="ECO:0000256" key="11">
    <source>
        <dbReference type="SAM" id="MobiDB-lite"/>
    </source>
</evidence>
<organism evidence="13">
    <name type="scientific">Agkistrodon contortrix contortrix</name>
    <name type="common">Southern copperhead</name>
    <dbReference type="NCBI Taxonomy" id="8713"/>
    <lineage>
        <taxon>Eukaryota</taxon>
        <taxon>Metazoa</taxon>
        <taxon>Chordata</taxon>
        <taxon>Craniata</taxon>
        <taxon>Vertebrata</taxon>
        <taxon>Euteleostomi</taxon>
        <taxon>Lepidosauria</taxon>
        <taxon>Squamata</taxon>
        <taxon>Bifurcata</taxon>
        <taxon>Unidentata</taxon>
        <taxon>Episquamata</taxon>
        <taxon>Toxicofera</taxon>
        <taxon>Serpentes</taxon>
        <taxon>Colubroidea</taxon>
        <taxon>Viperidae</taxon>
        <taxon>Crotalinae</taxon>
        <taxon>Agkistrodon</taxon>
    </lineage>
</organism>
<reference evidence="13" key="1">
    <citation type="journal article" date="2015" name="G3 (Bethesda)">
        <title>Post-transcriptional mechanisms contribute little to phenotypic variation in snake venoms.</title>
        <authorList>
            <person name="Rokyta D.R."/>
            <person name="Margres M.J."/>
            <person name="Calvin K."/>
        </authorList>
    </citation>
    <scope>NUCLEOTIDE SEQUENCE</scope>
    <source>
        <strain evidence="13">KW1091</strain>
        <tissue evidence="13">Venom gland</tissue>
    </source>
</reference>
<dbReference type="PANTHER" id="PTHR12369:SF15">
    <property type="entry name" value="BETA-1,4-N-ACETYLGALACTOSAMINYLTRANSFERASE 3"/>
    <property type="match status" value="1"/>
</dbReference>
<evidence type="ECO:0000256" key="4">
    <source>
        <dbReference type="ARBA" id="ARBA00022692"/>
    </source>
</evidence>
<dbReference type="PANTHER" id="PTHR12369">
    <property type="entry name" value="CHONDROITIN SYNTHASE"/>
    <property type="match status" value="1"/>
</dbReference>
<evidence type="ECO:0000256" key="10">
    <source>
        <dbReference type="SAM" id="Coils"/>
    </source>
</evidence>
<evidence type="ECO:0000259" key="12">
    <source>
        <dbReference type="PROSITE" id="PS51820"/>
    </source>
</evidence>
<comment type="catalytic activity">
    <reaction evidence="9">
        <text>an N-acetyl-beta-D-glucosaminyl derivative + UDP-N-acetyl-alpha-D-galactosamine = an N-acetyl-beta-D-galactosaminyl-(1-&gt;4)-N-acetyl-beta-D-glucosaminyl derivative + UDP + H(+)</text>
        <dbReference type="Rhea" id="RHEA:20493"/>
        <dbReference type="ChEBI" id="CHEBI:15378"/>
        <dbReference type="ChEBI" id="CHEBI:58223"/>
        <dbReference type="ChEBI" id="CHEBI:61631"/>
        <dbReference type="ChEBI" id="CHEBI:67138"/>
        <dbReference type="ChEBI" id="CHEBI:138027"/>
        <dbReference type="EC" id="2.4.1.244"/>
    </reaction>
</comment>
<comment type="function">
    <text evidence="9">Transfers N-acetylgalactosamine (GalNAc) from UDP-GalNAc to N-acetylglucosamine-beta-benzyl with a beta-1,4-linkage to form N,N'-diacetyllactosediamine, GalNAc-beta-1,4-GlcNAc structures in N-linked glycans and probably O-linked glycans.</text>
</comment>
<keyword evidence="3 9" id="KW-0808">Transferase</keyword>
<feature type="domain" description="PA14" evidence="12">
    <location>
        <begin position="110"/>
        <end position="272"/>
    </location>
</feature>
<feature type="compositionally biased region" description="Basic and acidic residues" evidence="11">
    <location>
        <begin position="511"/>
        <end position="521"/>
    </location>
</feature>
<dbReference type="PROSITE" id="PS51820">
    <property type="entry name" value="PA14"/>
    <property type="match status" value="1"/>
</dbReference>
<dbReference type="Pfam" id="PF05679">
    <property type="entry name" value="CHGN"/>
    <property type="match status" value="1"/>
</dbReference>
<evidence type="ECO:0000256" key="3">
    <source>
        <dbReference type="ARBA" id="ARBA00022679"/>
    </source>
</evidence>
<dbReference type="EMBL" id="GDAY02000105">
    <property type="protein sequence ID" value="JAV51308.1"/>
    <property type="molecule type" value="Transcribed_RNA"/>
</dbReference>
<protein>
    <recommendedName>
        <fullName evidence="9">Beta-1,4-N-acetylgalactosaminyltransferase</fullName>
        <ecNumber evidence="9">2.4.1.244</ecNumber>
    </recommendedName>
</protein>
<proteinExistence type="inferred from homology"/>
<evidence type="ECO:0000256" key="6">
    <source>
        <dbReference type="ARBA" id="ARBA00022989"/>
    </source>
</evidence>
<keyword evidence="6" id="KW-1133">Transmembrane helix</keyword>
<evidence type="ECO:0000256" key="8">
    <source>
        <dbReference type="ARBA" id="ARBA00023136"/>
    </source>
</evidence>
<keyword evidence="8" id="KW-0472">Membrane</keyword>
<dbReference type="AlphaFoldDB" id="A0A1W7RJI9"/>
<feature type="coiled-coil region" evidence="10">
    <location>
        <begin position="626"/>
        <end position="656"/>
    </location>
</feature>
<accession>A0A1W7RJI9</accession>
<dbReference type="EC" id="2.4.1.244" evidence="9"/>
<sequence>MRTLAFLLGKALRRRFRLLLVFGLLAVGLCAAYLELVVLADRNGHPLNHRYGSWSELAKALEDQNKPRVDPSLKFYLPIKTNIQNQTEQKSWSNRTSSATSENTASGIPKFQGQVNLHVFEDWCGGSIEQLRRNLHFPLYPHTRTTLKKLAVSPKWKNYGLRIFGYLHPYKDGMFQFAIGADDNAEFWLSQGKNISELQLMASVGKTGKEWTAPGEFGKFRSQKSRLVKLSAANKYYFEILHKQNDKGTDHVEVAWRLDNPEAKFTIIDSAFLSLYVDETLLKMDEVAHIPQTPATRTNQMLPSQDAIEHPADMLKADPRDTIYALPLLRKNHIRRMMPECQYKPSYVVNGFKLQRYQGLHFVRLSFVYPNDYTRLTHMDSLNKCIYQESDLYLNRFGFSKYMQMDPPEDGSKIPAYEEDNFDDAQYADPEAAEIKPAKDHVAAVQYDNVYANPAQKRRNILSVIQKRQKKDENRYKTKAESYSTARTSRLIFSENFQNLQDGNAHRLTTKRKEEGKDLQTGKRPKMTKESGNSTREASQAQLRFNATRNKKALLDTIKTGRDPQKVEEETGKTTLREQPIHEDQWLNQLDSYIAQHKAADAANVVFGRRDLDSKQQVRTDSSHPATRKEEAVTIVEEENEDEEEAEENEDDLFAAPPLFYDPIVNWKQTFKASNVDFQALRSDWIDLKCNTSGNLLLKEKEAFMVVQVFLKKLKQKTKGRFQLERIVNVEKRQDYLRGSRYFLELELLEQGKRRVRFSEYVYARGWHGNSNGEEEAHMKELAWGHRRRLLTSMEEPVLCWPLSFLWNHRAVVHFIVPVKNQARWVKQFIFDMEELFRITKDPYFNVIIVDYSSDDMDIEKALKRSTLHSYQYLRLTGNFERSKGLQAGIDKVRDSHSIIFLCDLHIHFPAGFIDSVRKHCVEGKMAFAPIVMRLKCGATPQQPDGYWEVNGFGLLGIYKSDLLRIGGMNTQEFRDKWGGEDWELLDRIFQAGLEVERLYIRNFFHHYHSRRGMWNRRVLQI</sequence>
<keyword evidence="10" id="KW-0175">Coiled coil</keyword>
<dbReference type="SMART" id="SM00758">
    <property type="entry name" value="PA14"/>
    <property type="match status" value="1"/>
</dbReference>
<reference evidence="13" key="2">
    <citation type="submission" date="2017-04" db="EMBL/GenBank/DDBJ databases">
        <title>Venomic assessment of a copperhead snake (Agkistrodon contortrix) produced by parthenogenesis.</title>
        <authorList>
            <person name="Calvete J.J."/>
            <person name="Casewell N."/>
            <person name="Wuster W."/>
            <person name="Rokyta D.R."/>
            <person name="Storey D."/>
            <person name="Smith C.S."/>
            <person name="Schuett G.W."/>
            <person name="Booth W."/>
        </authorList>
    </citation>
    <scope>NUCLEOTIDE SEQUENCE</scope>
    <source>
        <strain evidence="13">KW1091</strain>
        <tissue evidence="13">Venom gland</tissue>
    </source>
</reference>
<dbReference type="InterPro" id="IPR029044">
    <property type="entry name" value="Nucleotide-diphossugar_trans"/>
</dbReference>
<dbReference type="InterPro" id="IPR011658">
    <property type="entry name" value="PA14_dom"/>
</dbReference>
<evidence type="ECO:0000256" key="2">
    <source>
        <dbReference type="ARBA" id="ARBA00009239"/>
    </source>
</evidence>
<feature type="region of interest" description="Disordered" evidence="11">
    <location>
        <begin position="508"/>
        <end position="538"/>
    </location>
</feature>
<dbReference type="Gene3D" id="3.90.550.10">
    <property type="entry name" value="Spore Coat Polysaccharide Biosynthesis Protein SpsA, Chain A"/>
    <property type="match status" value="1"/>
</dbReference>
<evidence type="ECO:0000256" key="5">
    <source>
        <dbReference type="ARBA" id="ARBA00022968"/>
    </source>
</evidence>
<evidence type="ECO:0000313" key="13">
    <source>
        <dbReference type="EMBL" id="JAV51308.1"/>
    </source>
</evidence>
<comment type="similarity">
    <text evidence="2 9">Belongs to the chondroitin N-acetylgalactosaminyltransferase family.</text>
</comment>
<dbReference type="InterPro" id="IPR037524">
    <property type="entry name" value="PA14/GLEYA"/>
</dbReference>